<gene>
    <name evidence="7" type="ORF">H6F44_00820</name>
</gene>
<evidence type="ECO:0000313" key="8">
    <source>
        <dbReference type="Proteomes" id="UP000631421"/>
    </source>
</evidence>
<dbReference type="EMBL" id="JACJPY010000001">
    <property type="protein sequence ID" value="MBD2148675.1"/>
    <property type="molecule type" value="Genomic_DNA"/>
</dbReference>
<dbReference type="Gene3D" id="3.40.630.30">
    <property type="match status" value="1"/>
</dbReference>
<dbReference type="InterPro" id="IPR000182">
    <property type="entry name" value="GNAT_dom"/>
</dbReference>
<accession>A0A926URG6</accession>
<organism evidence="7 8">
    <name type="scientific">Pseudanabaena cinerea FACHB-1277</name>
    <dbReference type="NCBI Taxonomy" id="2949581"/>
    <lineage>
        <taxon>Bacteria</taxon>
        <taxon>Bacillati</taxon>
        <taxon>Cyanobacteriota</taxon>
        <taxon>Cyanophyceae</taxon>
        <taxon>Pseudanabaenales</taxon>
        <taxon>Pseudanabaenaceae</taxon>
        <taxon>Pseudanabaena</taxon>
        <taxon>Pseudanabaena cinerea</taxon>
    </lineage>
</organism>
<evidence type="ECO:0000256" key="1">
    <source>
        <dbReference type="ARBA" id="ARBA00022491"/>
    </source>
</evidence>
<dbReference type="Pfam" id="PF00583">
    <property type="entry name" value="Acetyltransf_1"/>
    <property type="match status" value="1"/>
</dbReference>
<name>A0A926URG6_9CYAN</name>
<feature type="domain" description="N-acetyltransferase" evidence="6">
    <location>
        <begin position="3"/>
        <end position="174"/>
    </location>
</feature>
<dbReference type="Proteomes" id="UP000631421">
    <property type="component" value="Unassembled WGS sequence"/>
</dbReference>
<sequence>MSYVIKPLTESGFTKSSLRKLSFDCGNAADEQELAIYFKRYALTNDQSGCAKTFVAITDDLQVLGYYTLSASLIDLPELFRKEAKLPDYPSPVVLIGKLAVCKSCQGKGIGQALMRDAFLRILETAKNIGVCGIRIDPSNQIKQGYYIQKCGFIPFDETLSVYLPIETVREALR</sequence>
<protein>
    <submittedName>
        <fullName evidence="7">GNAT family N-acetyltransferase</fullName>
    </submittedName>
</protein>
<dbReference type="PANTHER" id="PTHR36449:SF1">
    <property type="entry name" value="ACETYLTRANSFERASE"/>
    <property type="match status" value="1"/>
</dbReference>
<keyword evidence="8" id="KW-1185">Reference proteome</keyword>
<comment type="caution">
    <text evidence="7">The sequence shown here is derived from an EMBL/GenBank/DDBJ whole genome shotgun (WGS) entry which is preliminary data.</text>
</comment>
<dbReference type="AlphaFoldDB" id="A0A926URG6"/>
<evidence type="ECO:0000256" key="2">
    <source>
        <dbReference type="ARBA" id="ARBA00022649"/>
    </source>
</evidence>
<evidence type="ECO:0000256" key="3">
    <source>
        <dbReference type="ARBA" id="ARBA00022679"/>
    </source>
</evidence>
<proteinExistence type="predicted"/>
<evidence type="ECO:0000256" key="4">
    <source>
        <dbReference type="ARBA" id="ARBA00023315"/>
    </source>
</evidence>
<reference evidence="7" key="1">
    <citation type="journal article" date="2015" name="ISME J.">
        <title>Draft Genome Sequence of Streptomyces incarnatus NRRL8089, which Produces the Nucleoside Antibiotic Sinefungin.</title>
        <authorList>
            <person name="Oshima K."/>
            <person name="Hattori M."/>
            <person name="Shimizu H."/>
            <person name="Fukuda K."/>
            <person name="Nemoto M."/>
            <person name="Inagaki K."/>
            <person name="Tamura T."/>
        </authorList>
    </citation>
    <scope>NUCLEOTIDE SEQUENCE</scope>
    <source>
        <strain evidence="7">FACHB-1277</strain>
    </source>
</reference>
<keyword evidence="1" id="KW-0678">Repressor</keyword>
<keyword evidence="4" id="KW-0012">Acyltransferase</keyword>
<keyword evidence="3" id="KW-0808">Transferase</keyword>
<dbReference type="PANTHER" id="PTHR36449">
    <property type="entry name" value="ACETYLTRANSFERASE-RELATED"/>
    <property type="match status" value="1"/>
</dbReference>
<evidence type="ECO:0000256" key="5">
    <source>
        <dbReference type="ARBA" id="ARBA00049880"/>
    </source>
</evidence>
<reference evidence="7" key="2">
    <citation type="submission" date="2020-08" db="EMBL/GenBank/DDBJ databases">
        <authorList>
            <person name="Chen M."/>
            <person name="Teng W."/>
            <person name="Zhao L."/>
            <person name="Hu C."/>
            <person name="Zhou Y."/>
            <person name="Han B."/>
            <person name="Song L."/>
            <person name="Shu W."/>
        </authorList>
    </citation>
    <scope>NUCLEOTIDE SEQUENCE</scope>
    <source>
        <strain evidence="7">FACHB-1277</strain>
    </source>
</reference>
<dbReference type="GO" id="GO:0016747">
    <property type="term" value="F:acyltransferase activity, transferring groups other than amino-acyl groups"/>
    <property type="evidence" value="ECO:0007669"/>
    <property type="project" value="InterPro"/>
</dbReference>
<keyword evidence="2" id="KW-1277">Toxin-antitoxin system</keyword>
<evidence type="ECO:0000259" key="6">
    <source>
        <dbReference type="PROSITE" id="PS51186"/>
    </source>
</evidence>
<evidence type="ECO:0000313" key="7">
    <source>
        <dbReference type="EMBL" id="MBD2148675.1"/>
    </source>
</evidence>
<dbReference type="RefSeq" id="WP_190349007.1">
    <property type="nucleotide sequence ID" value="NZ_JACJPY010000001.1"/>
</dbReference>
<dbReference type="PROSITE" id="PS51186">
    <property type="entry name" value="GNAT"/>
    <property type="match status" value="1"/>
</dbReference>
<dbReference type="InterPro" id="IPR016181">
    <property type="entry name" value="Acyl_CoA_acyltransferase"/>
</dbReference>
<comment type="catalytic activity">
    <reaction evidence="5">
        <text>glycyl-tRNA(Gly) + acetyl-CoA = N-acetylglycyl-tRNA(Gly) + CoA + H(+)</text>
        <dbReference type="Rhea" id="RHEA:81867"/>
        <dbReference type="Rhea" id="RHEA-COMP:9683"/>
        <dbReference type="Rhea" id="RHEA-COMP:19766"/>
        <dbReference type="ChEBI" id="CHEBI:15378"/>
        <dbReference type="ChEBI" id="CHEBI:57287"/>
        <dbReference type="ChEBI" id="CHEBI:57288"/>
        <dbReference type="ChEBI" id="CHEBI:78522"/>
        <dbReference type="ChEBI" id="CHEBI:232036"/>
    </reaction>
</comment>
<dbReference type="SUPFAM" id="SSF55729">
    <property type="entry name" value="Acyl-CoA N-acyltransferases (Nat)"/>
    <property type="match status" value="1"/>
</dbReference>
<dbReference type="CDD" id="cd04301">
    <property type="entry name" value="NAT_SF"/>
    <property type="match status" value="1"/>
</dbReference>